<sequence length="299" mass="32743">MNTRTQGFITQSLAGISFLGILLASSLASADEAAPRVGIVVSFDINIAKDEQRRLAVEIGEALEEYYEIELLSGNEVERRMPQHGVTEECVGSAECRFDLAGRIDADEVLFLTTLKVGSQVQIDPTWYQRETGITLARSAIRMGVGEDHTRELFASAAPELLPQETRAKVRSAMMHDDHQVPDAALMVGETYETERRFTPATWIASGISVAALAAGGAFAFAARDRYNDCQEQPCVESDRTTLRRRTRAADTLFSVAAVSAVSATFFYFNSREERRTATPTVIYDPSAQTVGLGLQGSF</sequence>
<evidence type="ECO:0000313" key="4">
    <source>
        <dbReference type="Proteomes" id="UP000001880"/>
    </source>
</evidence>
<keyword evidence="1" id="KW-1133">Transmembrane helix</keyword>
<evidence type="ECO:0008006" key="5">
    <source>
        <dbReference type="Google" id="ProtNLM"/>
    </source>
</evidence>
<protein>
    <recommendedName>
        <fullName evidence="5">TPM domain-containing protein</fullName>
    </recommendedName>
</protein>
<dbReference type="AlphaFoldDB" id="D0LHC9"/>
<name>D0LHC9_HALO1</name>
<evidence type="ECO:0000256" key="2">
    <source>
        <dbReference type="SAM" id="SignalP"/>
    </source>
</evidence>
<accession>D0LHC9</accession>
<evidence type="ECO:0000256" key="1">
    <source>
        <dbReference type="SAM" id="Phobius"/>
    </source>
</evidence>
<feature type="signal peptide" evidence="2">
    <location>
        <begin position="1"/>
        <end position="30"/>
    </location>
</feature>
<dbReference type="HOGENOM" id="CLU_929900_0_0_7"/>
<keyword evidence="2" id="KW-0732">Signal</keyword>
<keyword evidence="4" id="KW-1185">Reference proteome</keyword>
<reference evidence="3 4" key="1">
    <citation type="journal article" date="2010" name="Stand. Genomic Sci.">
        <title>Complete genome sequence of Haliangium ochraceum type strain (SMP-2).</title>
        <authorList>
            <consortium name="US DOE Joint Genome Institute (JGI-PGF)"/>
            <person name="Ivanova N."/>
            <person name="Daum C."/>
            <person name="Lang E."/>
            <person name="Abt B."/>
            <person name="Kopitz M."/>
            <person name="Saunders E."/>
            <person name="Lapidus A."/>
            <person name="Lucas S."/>
            <person name="Glavina Del Rio T."/>
            <person name="Nolan M."/>
            <person name="Tice H."/>
            <person name="Copeland A."/>
            <person name="Cheng J.F."/>
            <person name="Chen F."/>
            <person name="Bruce D."/>
            <person name="Goodwin L."/>
            <person name="Pitluck S."/>
            <person name="Mavromatis K."/>
            <person name="Pati A."/>
            <person name="Mikhailova N."/>
            <person name="Chen A."/>
            <person name="Palaniappan K."/>
            <person name="Land M."/>
            <person name="Hauser L."/>
            <person name="Chang Y.J."/>
            <person name="Jeffries C.D."/>
            <person name="Detter J.C."/>
            <person name="Brettin T."/>
            <person name="Rohde M."/>
            <person name="Goker M."/>
            <person name="Bristow J."/>
            <person name="Markowitz V."/>
            <person name="Eisen J.A."/>
            <person name="Hugenholtz P."/>
            <person name="Kyrpides N.C."/>
            <person name="Klenk H.P."/>
        </authorList>
    </citation>
    <scope>NUCLEOTIDE SEQUENCE [LARGE SCALE GENOMIC DNA]</scope>
    <source>
        <strain evidence="4">DSM 14365 / CIP 107738 / JCM 11303 / AJ 13395 / SMP-2</strain>
    </source>
</reference>
<dbReference type="EMBL" id="CP001804">
    <property type="protein sequence ID" value="ACY18274.1"/>
    <property type="molecule type" value="Genomic_DNA"/>
</dbReference>
<gene>
    <name evidence="3" type="ordered locus">Hoch_5798</name>
</gene>
<proteinExistence type="predicted"/>
<dbReference type="RefSeq" id="WP_012830866.1">
    <property type="nucleotide sequence ID" value="NC_013440.1"/>
</dbReference>
<feature type="transmembrane region" description="Helical" evidence="1">
    <location>
        <begin position="249"/>
        <end position="269"/>
    </location>
</feature>
<dbReference type="STRING" id="502025.Hoch_5798"/>
<organism evidence="3 4">
    <name type="scientific">Haliangium ochraceum (strain DSM 14365 / JCM 11303 / SMP-2)</name>
    <dbReference type="NCBI Taxonomy" id="502025"/>
    <lineage>
        <taxon>Bacteria</taxon>
        <taxon>Pseudomonadati</taxon>
        <taxon>Myxococcota</taxon>
        <taxon>Polyangia</taxon>
        <taxon>Haliangiales</taxon>
        <taxon>Kofleriaceae</taxon>
        <taxon>Haliangium</taxon>
    </lineage>
</organism>
<dbReference type="Proteomes" id="UP000001880">
    <property type="component" value="Chromosome"/>
</dbReference>
<evidence type="ECO:0000313" key="3">
    <source>
        <dbReference type="EMBL" id="ACY18274.1"/>
    </source>
</evidence>
<keyword evidence="1" id="KW-0812">Transmembrane</keyword>
<feature type="transmembrane region" description="Helical" evidence="1">
    <location>
        <begin position="203"/>
        <end position="223"/>
    </location>
</feature>
<feature type="chain" id="PRO_5003010230" description="TPM domain-containing protein" evidence="2">
    <location>
        <begin position="31"/>
        <end position="299"/>
    </location>
</feature>
<dbReference type="KEGG" id="hoh:Hoch_5798"/>
<keyword evidence="1" id="KW-0472">Membrane</keyword>